<name>A0A8J3QFJ7_9ACTN</name>
<dbReference type="AlphaFoldDB" id="A0A8J3QFJ7"/>
<protein>
    <submittedName>
        <fullName evidence="1">Gamma-glutamyltransferase</fullName>
    </submittedName>
</protein>
<dbReference type="InterPro" id="IPR052896">
    <property type="entry name" value="GGT-like_enzyme"/>
</dbReference>
<dbReference type="InterPro" id="IPR043138">
    <property type="entry name" value="GGT_lsub"/>
</dbReference>
<dbReference type="Proteomes" id="UP000612899">
    <property type="component" value="Unassembled WGS sequence"/>
</dbReference>
<keyword evidence="2" id="KW-1185">Reference proteome</keyword>
<dbReference type="SUPFAM" id="SSF56235">
    <property type="entry name" value="N-terminal nucleophile aminohydrolases (Ntn hydrolases)"/>
    <property type="match status" value="1"/>
</dbReference>
<dbReference type="Gene3D" id="1.10.246.130">
    <property type="match status" value="1"/>
</dbReference>
<dbReference type="InterPro" id="IPR043137">
    <property type="entry name" value="GGT_ssub_C"/>
</dbReference>
<gene>
    <name evidence="1" type="ORF">Rhe02_63980</name>
</gene>
<dbReference type="EMBL" id="BONY01000048">
    <property type="protein sequence ID" value="GIH08331.1"/>
    <property type="molecule type" value="Genomic_DNA"/>
</dbReference>
<evidence type="ECO:0000313" key="2">
    <source>
        <dbReference type="Proteomes" id="UP000612899"/>
    </source>
</evidence>
<evidence type="ECO:0000313" key="1">
    <source>
        <dbReference type="EMBL" id="GIH08331.1"/>
    </source>
</evidence>
<accession>A0A8J3QFJ7</accession>
<dbReference type="Gene3D" id="3.60.20.40">
    <property type="match status" value="1"/>
</dbReference>
<organism evidence="1 2">
    <name type="scientific">Rhizocola hellebori</name>
    <dbReference type="NCBI Taxonomy" id="1392758"/>
    <lineage>
        <taxon>Bacteria</taxon>
        <taxon>Bacillati</taxon>
        <taxon>Actinomycetota</taxon>
        <taxon>Actinomycetes</taxon>
        <taxon>Micromonosporales</taxon>
        <taxon>Micromonosporaceae</taxon>
        <taxon>Rhizocola</taxon>
    </lineage>
</organism>
<dbReference type="PANTHER" id="PTHR43881:SF1">
    <property type="entry name" value="GAMMA-GLUTAMYLTRANSPEPTIDASE (AFU_ORTHOLOGUE AFUA_4G13580)"/>
    <property type="match status" value="1"/>
</dbReference>
<sequence>MAILREGGNAVDAAIATAVTLTVVQPGSNDIGGDLFAQVWDGTSLYGLNGSGRTPQKLGLNVWQNATERTFGWLPVSVPGAPAGWRDLHERFGRLPFERLFADAIRYAEHGFPVSPVIAAGWARVNVPDLPECREWATVYGQRPGAGELFVSHEKARTLRLIAGSHAGEFYHGEIADALDAFARETGGLLTAQDMAAHTSEWVEPISASYRGYTVHELPPNGQGVAALQALALLDGLPEHGLHEQIEAMKLAFADTFAYVGDAPMPGLLEESYVDSRRKLIGPKAIEPVPGDPVRGGTVYLAAADGEGMMVSLIQSNYMGFGSFVVLPGYGFGLQNRGADLSDDPAHPNAAGPGKRPFHTIIPGFLSRDGVPVGPFGVMGGHMQPQGHLQVVLATVDGGLDPQAALAQPRWRWERGLHVFAEPELDTDGLAERGHRVEVTRERGGFGMGQAIWRLPSGGLVAGSEPRADGQAAAW</sequence>
<proteinExistence type="predicted"/>
<reference evidence="1" key="1">
    <citation type="submission" date="2021-01" db="EMBL/GenBank/DDBJ databases">
        <title>Whole genome shotgun sequence of Rhizocola hellebori NBRC 109834.</title>
        <authorList>
            <person name="Komaki H."/>
            <person name="Tamura T."/>
        </authorList>
    </citation>
    <scope>NUCLEOTIDE SEQUENCE</scope>
    <source>
        <strain evidence="1">NBRC 109834</strain>
    </source>
</reference>
<dbReference type="PRINTS" id="PR01210">
    <property type="entry name" value="GGTRANSPTASE"/>
</dbReference>
<comment type="caution">
    <text evidence="1">The sequence shown here is derived from an EMBL/GenBank/DDBJ whole genome shotgun (WGS) entry which is preliminary data.</text>
</comment>
<dbReference type="Pfam" id="PF01019">
    <property type="entry name" value="G_glu_transpept"/>
    <property type="match status" value="1"/>
</dbReference>
<dbReference type="InterPro" id="IPR029055">
    <property type="entry name" value="Ntn_hydrolases_N"/>
</dbReference>
<dbReference type="PANTHER" id="PTHR43881">
    <property type="entry name" value="GAMMA-GLUTAMYLTRANSPEPTIDASE (AFU_ORTHOLOGUE AFUA_4G13580)"/>
    <property type="match status" value="1"/>
</dbReference>